<dbReference type="AlphaFoldDB" id="A0A918CDX1"/>
<evidence type="ECO:0000313" key="4">
    <source>
        <dbReference type="Proteomes" id="UP000658320"/>
    </source>
</evidence>
<feature type="transmembrane region" description="Helical" evidence="2">
    <location>
        <begin position="52"/>
        <end position="72"/>
    </location>
</feature>
<proteinExistence type="predicted"/>
<name>A0A918CDX1_9ACTN</name>
<reference evidence="3" key="1">
    <citation type="journal article" date="2014" name="Int. J. Syst. Evol. Microbiol.">
        <title>Complete genome sequence of Corynebacterium casei LMG S-19264T (=DSM 44701T), isolated from a smear-ripened cheese.</title>
        <authorList>
            <consortium name="US DOE Joint Genome Institute (JGI-PGF)"/>
            <person name="Walter F."/>
            <person name="Albersmeier A."/>
            <person name="Kalinowski J."/>
            <person name="Ruckert C."/>
        </authorList>
    </citation>
    <scope>NUCLEOTIDE SEQUENCE</scope>
    <source>
        <strain evidence="3">JCM 4346</strain>
    </source>
</reference>
<evidence type="ECO:0008006" key="5">
    <source>
        <dbReference type="Google" id="ProtNLM"/>
    </source>
</evidence>
<keyword evidence="4" id="KW-1185">Reference proteome</keyword>
<comment type="caution">
    <text evidence="3">The sequence shown here is derived from an EMBL/GenBank/DDBJ whole genome shotgun (WGS) entry which is preliminary data.</text>
</comment>
<evidence type="ECO:0000313" key="3">
    <source>
        <dbReference type="EMBL" id="GGR18322.1"/>
    </source>
</evidence>
<feature type="region of interest" description="Disordered" evidence="1">
    <location>
        <begin position="307"/>
        <end position="336"/>
    </location>
</feature>
<sequence>MSAPTNSFRGGPQRRPDGDSARQLTLKLLVTVVVGGVVYVLTNVLLPKEEGPWQLVLSVLCGGTVLIVQFMASFVNQLGELKDVVEKRFADIGEATKLFNEVEKLRGDGVPRLAEHATKVVSMGPDILHEFAHEEINRLAGQMEKLTNLSAECPGENHDWLINLTKGTRSSIDAVSTSVVDDGFWTSEPAGRYLTAQGQAIEQHVTIRRVFIMKDGQDQRSLDALAAICKEQSEMGIQVRVVSQEKIARRLGRGTMIDFIVFDRAMSYEIKADQLEGIASTTVNARPDEVQTLIRRFNVIWEASRDPATEPSLNGSPNGVPDGVPVLTNGTDPDGA</sequence>
<evidence type="ECO:0000256" key="1">
    <source>
        <dbReference type="SAM" id="MobiDB-lite"/>
    </source>
</evidence>
<dbReference type="RefSeq" id="WP_189937881.1">
    <property type="nucleotide sequence ID" value="NZ_BMSX01000008.1"/>
</dbReference>
<keyword evidence="2" id="KW-1133">Transmembrane helix</keyword>
<protein>
    <recommendedName>
        <fullName evidence="5">Phosphatidylserine/phosphatidylglycerophosphate/ cardiolipin synthase family protein</fullName>
    </recommendedName>
</protein>
<organism evidence="3 4">
    <name type="scientific">Streptomyces aurantiogriseus</name>
    <dbReference type="NCBI Taxonomy" id="66870"/>
    <lineage>
        <taxon>Bacteria</taxon>
        <taxon>Bacillati</taxon>
        <taxon>Actinomycetota</taxon>
        <taxon>Actinomycetes</taxon>
        <taxon>Kitasatosporales</taxon>
        <taxon>Streptomycetaceae</taxon>
        <taxon>Streptomyces</taxon>
    </lineage>
</organism>
<dbReference type="Proteomes" id="UP000658320">
    <property type="component" value="Unassembled WGS sequence"/>
</dbReference>
<dbReference type="EMBL" id="BMSX01000008">
    <property type="protein sequence ID" value="GGR18322.1"/>
    <property type="molecule type" value="Genomic_DNA"/>
</dbReference>
<evidence type="ECO:0000256" key="2">
    <source>
        <dbReference type="SAM" id="Phobius"/>
    </source>
</evidence>
<keyword evidence="2" id="KW-0812">Transmembrane</keyword>
<keyword evidence="2" id="KW-0472">Membrane</keyword>
<accession>A0A918CDX1</accession>
<feature type="transmembrane region" description="Helical" evidence="2">
    <location>
        <begin position="24"/>
        <end position="46"/>
    </location>
</feature>
<gene>
    <name evidence="3" type="ORF">GCM10010251_38010</name>
</gene>
<reference evidence="3" key="2">
    <citation type="submission" date="2020-09" db="EMBL/GenBank/DDBJ databases">
        <authorList>
            <person name="Sun Q."/>
            <person name="Ohkuma M."/>
        </authorList>
    </citation>
    <scope>NUCLEOTIDE SEQUENCE</scope>
    <source>
        <strain evidence="3">JCM 4346</strain>
    </source>
</reference>